<dbReference type="RefSeq" id="WP_168011893.1">
    <property type="nucleotide sequence ID" value="NZ_JAATEP010000017.1"/>
</dbReference>
<gene>
    <name evidence="1" type="ORF">HCN51_24575</name>
</gene>
<dbReference type="Gene3D" id="3.40.50.720">
    <property type="entry name" value="NAD(P)-binding Rossmann-like Domain"/>
    <property type="match status" value="1"/>
</dbReference>
<dbReference type="Gene3D" id="3.90.180.10">
    <property type="entry name" value="Medium-chain alcohol dehydrogenases, catalytic domain"/>
    <property type="match status" value="1"/>
</dbReference>
<protein>
    <submittedName>
        <fullName evidence="1">Uncharacterized protein</fullName>
    </submittedName>
</protein>
<dbReference type="EMBL" id="JAATEP010000017">
    <property type="protein sequence ID" value="NJP92591.1"/>
    <property type="molecule type" value="Genomic_DNA"/>
</dbReference>
<accession>A0ABX1B580</accession>
<comment type="caution">
    <text evidence="1">The sequence shown here is derived from an EMBL/GenBank/DDBJ whole genome shotgun (WGS) entry which is preliminary data.</text>
</comment>
<keyword evidence="2" id="KW-1185">Reference proteome</keyword>
<dbReference type="Proteomes" id="UP000696294">
    <property type="component" value="Unassembled WGS sequence"/>
</dbReference>
<evidence type="ECO:0000313" key="2">
    <source>
        <dbReference type="Proteomes" id="UP000696294"/>
    </source>
</evidence>
<sequence>MDGGTIRLPVARLVMNAQTVTGHLTGIPADIGDTMRFATAHDVRPRLERLPLDQAGLAVRRLRDGQARYRLVLEPRSTLKQPELTTSELVNYGCSHVRRSRIRSLKVHRRSGPSDHREG</sequence>
<organism evidence="1 2">
    <name type="scientific">Nonomuraea composti</name>
    <dbReference type="NCBI Taxonomy" id="2720023"/>
    <lineage>
        <taxon>Bacteria</taxon>
        <taxon>Bacillati</taxon>
        <taxon>Actinomycetota</taxon>
        <taxon>Actinomycetes</taxon>
        <taxon>Streptosporangiales</taxon>
        <taxon>Streptosporangiaceae</taxon>
        <taxon>Nonomuraea</taxon>
    </lineage>
</organism>
<reference evidence="1 2" key="1">
    <citation type="submission" date="2020-03" db="EMBL/GenBank/DDBJ databases">
        <title>WGS of actinomycetes isolated from Thailand.</title>
        <authorList>
            <person name="Thawai C."/>
        </authorList>
    </citation>
    <scope>NUCLEOTIDE SEQUENCE [LARGE SCALE GENOMIC DNA]</scope>
    <source>
        <strain evidence="1 2">FMUSA5-5</strain>
    </source>
</reference>
<proteinExistence type="predicted"/>
<evidence type="ECO:0000313" key="1">
    <source>
        <dbReference type="EMBL" id="NJP92591.1"/>
    </source>
</evidence>
<name>A0ABX1B580_9ACTN</name>